<feature type="compositionally biased region" description="Polar residues" evidence="1">
    <location>
        <begin position="196"/>
        <end position="213"/>
    </location>
</feature>
<evidence type="ECO:0000256" key="2">
    <source>
        <dbReference type="SAM" id="Phobius"/>
    </source>
</evidence>
<organism evidence="3 4">
    <name type="scientific">Dacryopinax primogenitus (strain DJM 731)</name>
    <name type="common">Brown rot fungus</name>
    <dbReference type="NCBI Taxonomy" id="1858805"/>
    <lineage>
        <taxon>Eukaryota</taxon>
        <taxon>Fungi</taxon>
        <taxon>Dikarya</taxon>
        <taxon>Basidiomycota</taxon>
        <taxon>Agaricomycotina</taxon>
        <taxon>Dacrymycetes</taxon>
        <taxon>Dacrymycetales</taxon>
        <taxon>Dacrymycetaceae</taxon>
        <taxon>Dacryopinax</taxon>
    </lineage>
</organism>
<keyword evidence="2" id="KW-0472">Membrane</keyword>
<feature type="compositionally biased region" description="Low complexity" evidence="1">
    <location>
        <begin position="178"/>
        <end position="188"/>
    </location>
</feature>
<feature type="transmembrane region" description="Helical" evidence="2">
    <location>
        <begin position="29"/>
        <end position="61"/>
    </location>
</feature>
<evidence type="ECO:0000313" key="3">
    <source>
        <dbReference type="EMBL" id="EJT98103.1"/>
    </source>
</evidence>
<evidence type="ECO:0000256" key="1">
    <source>
        <dbReference type="SAM" id="MobiDB-lite"/>
    </source>
</evidence>
<dbReference type="GeneID" id="63685738"/>
<dbReference type="EMBL" id="JH795874">
    <property type="protein sequence ID" value="EJT98103.1"/>
    <property type="molecule type" value="Genomic_DNA"/>
</dbReference>
<reference evidence="3 4" key="1">
    <citation type="journal article" date="2012" name="Science">
        <title>The Paleozoic origin of enzymatic lignin decomposition reconstructed from 31 fungal genomes.</title>
        <authorList>
            <person name="Floudas D."/>
            <person name="Binder M."/>
            <person name="Riley R."/>
            <person name="Barry K."/>
            <person name="Blanchette R.A."/>
            <person name="Henrissat B."/>
            <person name="Martinez A.T."/>
            <person name="Otillar R."/>
            <person name="Spatafora J.W."/>
            <person name="Yadav J.S."/>
            <person name="Aerts A."/>
            <person name="Benoit I."/>
            <person name="Boyd A."/>
            <person name="Carlson A."/>
            <person name="Copeland A."/>
            <person name="Coutinho P.M."/>
            <person name="de Vries R.P."/>
            <person name="Ferreira P."/>
            <person name="Findley K."/>
            <person name="Foster B."/>
            <person name="Gaskell J."/>
            <person name="Glotzer D."/>
            <person name="Gorecki P."/>
            <person name="Heitman J."/>
            <person name="Hesse C."/>
            <person name="Hori C."/>
            <person name="Igarashi K."/>
            <person name="Jurgens J.A."/>
            <person name="Kallen N."/>
            <person name="Kersten P."/>
            <person name="Kohler A."/>
            <person name="Kuees U."/>
            <person name="Kumar T.K.A."/>
            <person name="Kuo A."/>
            <person name="LaButti K."/>
            <person name="Larrondo L.F."/>
            <person name="Lindquist E."/>
            <person name="Ling A."/>
            <person name="Lombard V."/>
            <person name="Lucas S."/>
            <person name="Lundell T."/>
            <person name="Martin R."/>
            <person name="McLaughlin D.J."/>
            <person name="Morgenstern I."/>
            <person name="Morin E."/>
            <person name="Murat C."/>
            <person name="Nagy L.G."/>
            <person name="Nolan M."/>
            <person name="Ohm R.A."/>
            <person name="Patyshakuliyeva A."/>
            <person name="Rokas A."/>
            <person name="Ruiz-Duenas F.J."/>
            <person name="Sabat G."/>
            <person name="Salamov A."/>
            <person name="Samejima M."/>
            <person name="Schmutz J."/>
            <person name="Slot J.C."/>
            <person name="St John F."/>
            <person name="Stenlid J."/>
            <person name="Sun H."/>
            <person name="Sun S."/>
            <person name="Syed K."/>
            <person name="Tsang A."/>
            <person name="Wiebenga A."/>
            <person name="Young D."/>
            <person name="Pisabarro A."/>
            <person name="Eastwood D.C."/>
            <person name="Martin F."/>
            <person name="Cullen D."/>
            <person name="Grigoriev I.V."/>
            <person name="Hibbett D.S."/>
        </authorList>
    </citation>
    <scope>NUCLEOTIDE SEQUENCE [LARGE SCALE GENOMIC DNA]</scope>
    <source>
        <strain evidence="3 4">DJM-731 SS1</strain>
    </source>
</reference>
<keyword evidence="4" id="KW-1185">Reference proteome</keyword>
<feature type="region of interest" description="Disordered" evidence="1">
    <location>
        <begin position="153"/>
        <end position="230"/>
    </location>
</feature>
<name>M5FR61_DACPD</name>
<feature type="compositionally biased region" description="Polar residues" evidence="1">
    <location>
        <begin position="160"/>
        <end position="174"/>
    </location>
</feature>
<dbReference type="AlphaFoldDB" id="M5FR61"/>
<sequence>MGPSHVRSYFASQATYTPLSCPAVKFKDWLCVIGLMIGGAAGLFVLFFIVVGCLACCFAIFEGCCRCCGPRRRRPVVTLPRYTTRDPENPAVIPDQNPQVIPDQNPQVIPEENPEVVPDCPPPYLERAPPTAVPVPQPGAILLSVLPRPAVPAQTHHSIRSSASSTRMTISTTPDAVPPSSSRISQPPRAHPSSHRVPSSNVQSHHTPSSQRTRLVVVRSQHTSVTLTTH</sequence>
<proteinExistence type="predicted"/>
<dbReference type="Proteomes" id="UP000030653">
    <property type="component" value="Unassembled WGS sequence"/>
</dbReference>
<dbReference type="RefSeq" id="XP_040625001.1">
    <property type="nucleotide sequence ID" value="XM_040770676.1"/>
</dbReference>
<dbReference type="HOGENOM" id="CLU_1204729_0_0_1"/>
<protein>
    <submittedName>
        <fullName evidence="3">Uncharacterized protein</fullName>
    </submittedName>
</protein>
<keyword evidence="2" id="KW-0812">Transmembrane</keyword>
<feature type="compositionally biased region" description="Polar residues" evidence="1">
    <location>
        <begin position="220"/>
        <end position="230"/>
    </location>
</feature>
<accession>M5FR61</accession>
<evidence type="ECO:0000313" key="4">
    <source>
        <dbReference type="Proteomes" id="UP000030653"/>
    </source>
</evidence>
<gene>
    <name evidence="3" type="ORF">DACRYDRAFT_118864</name>
</gene>
<keyword evidence="2" id="KW-1133">Transmembrane helix</keyword>